<dbReference type="AlphaFoldDB" id="A0A502CTU4"/>
<accession>A0A502CTU4</accession>
<gene>
    <name evidence="2" type="ORF">EAH86_09725</name>
</gene>
<dbReference type="PANTHER" id="PTHR43236:SF1">
    <property type="entry name" value="BLL7220 PROTEIN"/>
    <property type="match status" value="1"/>
</dbReference>
<feature type="domain" description="IrrE N-terminal-like" evidence="1">
    <location>
        <begin position="36"/>
        <end position="157"/>
    </location>
</feature>
<protein>
    <submittedName>
        <fullName evidence="2">ImmA/IrrE family metallo-endopeptidase</fullName>
    </submittedName>
</protein>
<dbReference type="PANTHER" id="PTHR43236">
    <property type="entry name" value="ANTITOXIN HIGA1"/>
    <property type="match status" value="1"/>
</dbReference>
<evidence type="ECO:0000313" key="3">
    <source>
        <dbReference type="Proteomes" id="UP000317722"/>
    </source>
</evidence>
<dbReference type="InterPro" id="IPR052345">
    <property type="entry name" value="Rad_response_metalloprotease"/>
</dbReference>
<keyword evidence="3" id="KW-1185">Reference proteome</keyword>
<name>A0A502CTU4_9MICO</name>
<comment type="caution">
    <text evidence="2">The sequence shown here is derived from an EMBL/GenBank/DDBJ whole genome shotgun (WGS) entry which is preliminary data.</text>
</comment>
<sequence>MIGPQSEARQAANQFRATQHLGVAPIADLVTVLEDVSGVHVAVLPVAGNDHHGMRGGDPNRHVTVLGAAATAHPVRLRSTLAHELGHHVFGDPTPLKWSDKSPEENRATEFARHLLVPIEGLVELLGEPGQVDVTEPLLSKVVERFAVSPQMAAIQLREAGFINRAVADKYMSVSSRALATRYGWTALYQQWSVDSQVVRPPRQIVASGINAFIGGHATVETLANLQDTTTDAVRANLDEAGIAPAPPEPVETVEDTLDWASLGSEDPAGG</sequence>
<evidence type="ECO:0000313" key="2">
    <source>
        <dbReference type="EMBL" id="TPG17045.1"/>
    </source>
</evidence>
<dbReference type="Proteomes" id="UP000317722">
    <property type="component" value="Unassembled WGS sequence"/>
</dbReference>
<organism evidence="2 3">
    <name type="scientific">Pedococcus bigeumensis</name>
    <dbReference type="NCBI Taxonomy" id="433644"/>
    <lineage>
        <taxon>Bacteria</taxon>
        <taxon>Bacillati</taxon>
        <taxon>Actinomycetota</taxon>
        <taxon>Actinomycetes</taxon>
        <taxon>Micrococcales</taxon>
        <taxon>Intrasporangiaceae</taxon>
        <taxon>Pedococcus</taxon>
    </lineage>
</organism>
<dbReference type="EMBL" id="RCZM01000003">
    <property type="protein sequence ID" value="TPG17045.1"/>
    <property type="molecule type" value="Genomic_DNA"/>
</dbReference>
<dbReference type="OrthoDB" id="9794834at2"/>
<evidence type="ECO:0000259" key="1">
    <source>
        <dbReference type="Pfam" id="PF06114"/>
    </source>
</evidence>
<reference evidence="2 3" key="1">
    <citation type="journal article" date="2019" name="Environ. Microbiol.">
        <title>Species interactions and distinct microbial communities in high Arctic permafrost affected cryosols are associated with the CH4 and CO2 gas fluxes.</title>
        <authorList>
            <person name="Altshuler I."/>
            <person name="Hamel J."/>
            <person name="Turney S."/>
            <person name="Magnuson E."/>
            <person name="Levesque R."/>
            <person name="Greer C."/>
            <person name="Whyte L.G."/>
        </authorList>
    </citation>
    <scope>NUCLEOTIDE SEQUENCE [LARGE SCALE GENOMIC DNA]</scope>
    <source>
        <strain evidence="2 3">S9.3A</strain>
    </source>
</reference>
<proteinExistence type="predicted"/>
<dbReference type="Pfam" id="PF06114">
    <property type="entry name" value="Peptidase_M78"/>
    <property type="match status" value="1"/>
</dbReference>
<dbReference type="InterPro" id="IPR010359">
    <property type="entry name" value="IrrE_HExxH"/>
</dbReference>
<dbReference type="Gene3D" id="1.10.10.2910">
    <property type="match status" value="1"/>
</dbReference>